<reference evidence="3" key="2">
    <citation type="submission" date="2020-09" db="EMBL/GenBank/DDBJ databases">
        <authorList>
            <person name="Sun Q."/>
            <person name="Zhou Y."/>
        </authorList>
    </citation>
    <scope>NUCLEOTIDE SEQUENCE</scope>
    <source>
        <strain evidence="3">CGMCC 4.7278</strain>
    </source>
</reference>
<protein>
    <submittedName>
        <fullName evidence="3">Chromosome segregation ATPase</fullName>
    </submittedName>
</protein>
<comment type="caution">
    <text evidence="3">The sequence shown here is derived from an EMBL/GenBank/DDBJ whole genome shotgun (WGS) entry which is preliminary data.</text>
</comment>
<dbReference type="EMBL" id="BMMW01000004">
    <property type="protein sequence ID" value="GGK63409.1"/>
    <property type="molecule type" value="Genomic_DNA"/>
</dbReference>
<dbReference type="AlphaFoldDB" id="A0A917VCQ2"/>
<evidence type="ECO:0000313" key="3">
    <source>
        <dbReference type="EMBL" id="GGK63409.1"/>
    </source>
</evidence>
<dbReference type="Proteomes" id="UP000612956">
    <property type="component" value="Unassembled WGS sequence"/>
</dbReference>
<dbReference type="Pfam" id="PF13455">
    <property type="entry name" value="MUG113"/>
    <property type="match status" value="1"/>
</dbReference>
<sequence length="455" mass="52076">MSNTPPNWYPDPSDADFLRYWNGIEWTDDRMAAASAAPNPGASTAKVPLFGARALAKRQSAELADAMAENQRLRAQLTALGGLEAAQLQQLRDQLATQVTDDQAMLDALRAEVISTRDEQVLQEIGIYEYRHPLSDSMAYRTALELLQGEIKAMARRDGGAIEASTTWTVNGSVTEGRKMVREYSKLMLRAYNAEADNLVRSLKPYKLPSALTRLTKIATTIERLGKTMQLRVSVHYHTLRCRELEMTADYLEFLARQKEHEREERDRLREERRAHTELSRERERLEKDQRRYRESLAALEAIGKARSADADQLRGLLAKLESDIATIQDRADNYRAGFVYVLSNIGAFKDMVMIGLTRRFDPEDRIRELGNTSVPFKYDMHTMFYDKDAVGIRDQLHQRLADRRVNLVNQRREFFYATPAEVREHLQAVVGQVGSFDDLAKAVEYHQSRSTRSR</sequence>
<evidence type="ECO:0000256" key="1">
    <source>
        <dbReference type="SAM" id="MobiDB-lite"/>
    </source>
</evidence>
<gene>
    <name evidence="3" type="ORF">GCM10011591_39580</name>
</gene>
<accession>A0A917VCQ2</accession>
<dbReference type="RefSeq" id="WP_188830525.1">
    <property type="nucleotide sequence ID" value="NZ_BMMW01000004.1"/>
</dbReference>
<proteinExistence type="predicted"/>
<evidence type="ECO:0000313" key="4">
    <source>
        <dbReference type="Proteomes" id="UP000612956"/>
    </source>
</evidence>
<dbReference type="Pfam" id="PF10708">
    <property type="entry name" value="DUF2510"/>
    <property type="match status" value="1"/>
</dbReference>
<evidence type="ECO:0000259" key="2">
    <source>
        <dbReference type="SMART" id="SM00974"/>
    </source>
</evidence>
<name>A0A917VCQ2_9NOCA</name>
<dbReference type="SMART" id="SM00974">
    <property type="entry name" value="T5orf172"/>
    <property type="match status" value="1"/>
</dbReference>
<keyword evidence="4" id="KW-1185">Reference proteome</keyword>
<dbReference type="InterPro" id="IPR018306">
    <property type="entry name" value="Phage_T5_Orf172_DNA-bd"/>
</dbReference>
<dbReference type="Pfam" id="PF13250">
    <property type="entry name" value="SNIPE"/>
    <property type="match status" value="1"/>
</dbReference>
<reference evidence="3" key="1">
    <citation type="journal article" date="2014" name="Int. J. Syst. Evol. Microbiol.">
        <title>Complete genome sequence of Corynebacterium casei LMG S-19264T (=DSM 44701T), isolated from a smear-ripened cheese.</title>
        <authorList>
            <consortium name="US DOE Joint Genome Institute (JGI-PGF)"/>
            <person name="Walter F."/>
            <person name="Albersmeier A."/>
            <person name="Kalinowski J."/>
            <person name="Ruckert C."/>
        </authorList>
    </citation>
    <scope>NUCLEOTIDE SEQUENCE</scope>
    <source>
        <strain evidence="3">CGMCC 4.7278</strain>
    </source>
</reference>
<dbReference type="InterPro" id="IPR018929">
    <property type="entry name" value="DUF2510"/>
</dbReference>
<dbReference type="InterPro" id="IPR025280">
    <property type="entry name" value="SNIPE"/>
</dbReference>
<organism evidence="3 4">
    <name type="scientific">Nocardia camponoti</name>
    <dbReference type="NCBI Taxonomy" id="1616106"/>
    <lineage>
        <taxon>Bacteria</taxon>
        <taxon>Bacillati</taxon>
        <taxon>Actinomycetota</taxon>
        <taxon>Actinomycetes</taxon>
        <taxon>Mycobacteriales</taxon>
        <taxon>Nocardiaceae</taxon>
        <taxon>Nocardia</taxon>
    </lineage>
</organism>
<feature type="region of interest" description="Disordered" evidence="1">
    <location>
        <begin position="263"/>
        <end position="287"/>
    </location>
</feature>
<feature type="domain" description="Bacteriophage T5 Orf172 DNA-binding" evidence="2">
    <location>
        <begin position="347"/>
        <end position="430"/>
    </location>
</feature>